<organism evidence="1 2">
    <name type="scientific">Streptomyces phage Danzina</name>
    <dbReference type="NCBI Taxonomy" id="1690427"/>
    <lineage>
        <taxon>Viruses</taxon>
        <taxon>Duplodnaviria</taxon>
        <taxon>Heunggongvirae</taxon>
        <taxon>Uroviricota</taxon>
        <taxon>Caudoviricetes</taxon>
        <taxon>Arquatrovirinae</taxon>
        <taxon>Likavirus</taxon>
        <taxon>Likavirus danzina</taxon>
    </lineage>
</organism>
<accession>A0A0K1Y977</accession>
<dbReference type="EMBL" id="KT124228">
    <property type="protein sequence ID" value="AKY03468.1"/>
    <property type="molecule type" value="Genomic_DNA"/>
</dbReference>
<evidence type="ECO:0000313" key="1">
    <source>
        <dbReference type="EMBL" id="AKY03468.1"/>
    </source>
</evidence>
<sequence length="111" mass="12878">MSVQRRRGMTARIWKTTKVIDNRGNDVHVAHNDGPHEVRAAFIPQRSAKAEVPGQMQINITRMIVAADLEGVELWSRVEWNGKQWDIVTPPAYHHGTRHTRHWSIDIRERP</sequence>
<evidence type="ECO:0000313" key="2">
    <source>
        <dbReference type="Proteomes" id="UP000225844"/>
    </source>
</evidence>
<reference evidence="1 2" key="1">
    <citation type="submission" date="2015-06" db="EMBL/GenBank/DDBJ databases">
        <authorList>
            <person name="Zinanti J.F."/>
            <person name="Ahmed T."/>
            <person name="Alvarez G.E."/>
            <person name="Cox E.C."/>
            <person name="Garcia C."/>
            <person name="Layton S.R."/>
            <person name="Bhuiyan S."/>
            <person name="Donegan-Quick R."/>
            <person name="Benjamin R.C."/>
            <person name="Hughes L.E."/>
            <person name="Bradley K.W."/>
            <person name="Asai D.J."/>
            <person name="Bowman C.A."/>
            <person name="Russell D.A."/>
            <person name="Pope W.H."/>
            <person name="Jacobs-Sera D."/>
            <person name="Hendrix R.W."/>
            <person name="Hatfull G.F."/>
        </authorList>
    </citation>
    <scope>NUCLEOTIDE SEQUENCE [LARGE SCALE GENOMIC DNA]</scope>
</reference>
<dbReference type="Proteomes" id="UP000225844">
    <property type="component" value="Segment"/>
</dbReference>
<gene>
    <name evidence="1" type="ORF">SEA_DANZINA_13</name>
</gene>
<proteinExistence type="predicted"/>
<protein>
    <submittedName>
        <fullName evidence="1">Head-to-tail stopper</fullName>
    </submittedName>
</protein>
<keyword evidence="2" id="KW-1185">Reference proteome</keyword>
<name>A0A0K1Y977_9CAUD</name>